<evidence type="ECO:0000313" key="1">
    <source>
        <dbReference type="EMBL" id="VFK02688.1"/>
    </source>
</evidence>
<proteinExistence type="predicted"/>
<dbReference type="AlphaFoldDB" id="A0A450VD43"/>
<accession>A0A450VD43</accession>
<name>A0A450VD43_9GAMM</name>
<sequence>MAEQLDIAGARLARCRKTLEGIYGEKLRLRTHVVVCIRLERLVWEGFHPSE</sequence>
<dbReference type="EMBL" id="CAADFJ010000099">
    <property type="protein sequence ID" value="VFK02688.1"/>
    <property type="molecule type" value="Genomic_DNA"/>
</dbReference>
<organism evidence="1">
    <name type="scientific">Candidatus Kentrum eta</name>
    <dbReference type="NCBI Taxonomy" id="2126337"/>
    <lineage>
        <taxon>Bacteria</taxon>
        <taxon>Pseudomonadati</taxon>
        <taxon>Pseudomonadota</taxon>
        <taxon>Gammaproteobacteria</taxon>
        <taxon>Candidatus Kentrum</taxon>
    </lineage>
</organism>
<protein>
    <submittedName>
        <fullName evidence="1">Uncharacterized protein</fullName>
    </submittedName>
</protein>
<gene>
    <name evidence="1" type="ORF">BECKH772C_GA0070978_1009911</name>
</gene>
<reference evidence="1" key="1">
    <citation type="submission" date="2019-02" db="EMBL/GenBank/DDBJ databases">
        <authorList>
            <person name="Gruber-Vodicka R. H."/>
            <person name="Seah K. B. B."/>
        </authorList>
    </citation>
    <scope>NUCLEOTIDE SEQUENCE</scope>
    <source>
        <strain evidence="1">BECK_SA2B12</strain>
    </source>
</reference>